<evidence type="ECO:0000313" key="4">
    <source>
        <dbReference type="EMBL" id="KPH63282.1"/>
    </source>
</evidence>
<sequence length="458" mass="51322">MRSILLAVCLAFMLPNTGNATSEDKITLLQRDGQQNEIPLLENRFRIDHKIDEITLLFFRKPGSPAVVLVRPDGSKYYSTSPRNDANLEWFDELSYDLITIKQPMAGPWQVVGSILPNSRIVVLGEIELQVDPLPSLLFRGETVKVTGKVLNDGEPIKVGLFRDVVSLHVDFISTNNSDYANFGAGTQAVAEFKDDGRGFDERPKDGIFTGEFKLVFPAGQWQPELYIETPLLKRTVVQDMIEVKEPPFNYTIALAEDDLQEHQLTITLDNQIVQPETVLIQGKIYYPNNEEQMFTLDANKTLTRELAIKNYDWGRYSVELSVFGTNINGREFMATLPTYKFEIERPIEAVPEIEKPVMTAAQLQEIEKAAKEAEAMSTMTLISLIIGGNLLVLLLGGLAIRVFVQKKSILPKINLPFLKKKSAVDPTPQSNEKKEVGENGSKNDKSGEILNLSMSDD</sequence>
<keyword evidence="2" id="KW-1133">Transmembrane helix</keyword>
<keyword evidence="2" id="KW-0812">Transmembrane</keyword>
<keyword evidence="3" id="KW-0732">Signal</keyword>
<dbReference type="PATRIC" id="fig|187330.3.peg.4129"/>
<evidence type="ECO:0000256" key="2">
    <source>
        <dbReference type="SAM" id="Phobius"/>
    </source>
</evidence>
<evidence type="ECO:0000256" key="1">
    <source>
        <dbReference type="SAM" id="MobiDB-lite"/>
    </source>
</evidence>
<proteinExistence type="predicted"/>
<dbReference type="AlphaFoldDB" id="A0A0N1EPD5"/>
<dbReference type="EMBL" id="LHPH01000009">
    <property type="protein sequence ID" value="KPH63282.1"/>
    <property type="molecule type" value="Genomic_DNA"/>
</dbReference>
<dbReference type="NCBIfam" id="TIGR03503">
    <property type="entry name" value="TIGR03503 family protein"/>
    <property type="match status" value="1"/>
</dbReference>
<accession>A0A0N1EPD5</accession>
<feature type="region of interest" description="Disordered" evidence="1">
    <location>
        <begin position="422"/>
        <end position="458"/>
    </location>
</feature>
<evidence type="ECO:0000313" key="5">
    <source>
        <dbReference type="Proteomes" id="UP000037848"/>
    </source>
</evidence>
<dbReference type="OrthoDB" id="798937at2"/>
<evidence type="ECO:0000256" key="3">
    <source>
        <dbReference type="SAM" id="SignalP"/>
    </source>
</evidence>
<keyword evidence="2" id="KW-0472">Membrane</keyword>
<gene>
    <name evidence="4" type="ORF">ADS77_10105</name>
</gene>
<feature type="chain" id="PRO_5005870498" description="TIGR03503 family protein" evidence="3">
    <location>
        <begin position="21"/>
        <end position="458"/>
    </location>
</feature>
<keyword evidence="5" id="KW-1185">Reference proteome</keyword>
<feature type="transmembrane region" description="Helical" evidence="2">
    <location>
        <begin position="382"/>
        <end position="405"/>
    </location>
</feature>
<evidence type="ECO:0008006" key="6">
    <source>
        <dbReference type="Google" id="ProtNLM"/>
    </source>
</evidence>
<name>A0A0N1EPD5_9GAMM</name>
<organism evidence="4 5">
    <name type="scientific">Pseudoalteromonas porphyrae</name>
    <dbReference type="NCBI Taxonomy" id="187330"/>
    <lineage>
        <taxon>Bacteria</taxon>
        <taxon>Pseudomonadati</taxon>
        <taxon>Pseudomonadota</taxon>
        <taxon>Gammaproteobacteria</taxon>
        <taxon>Alteromonadales</taxon>
        <taxon>Pseudoalteromonadaceae</taxon>
        <taxon>Pseudoalteromonas</taxon>
    </lineage>
</organism>
<dbReference type="RefSeq" id="WP_054454217.1">
    <property type="nucleotide sequence ID" value="NZ_LHPH01000009.1"/>
</dbReference>
<dbReference type="InterPro" id="IPR020010">
    <property type="entry name" value="CHP03503"/>
</dbReference>
<dbReference type="Proteomes" id="UP000037848">
    <property type="component" value="Unassembled WGS sequence"/>
</dbReference>
<protein>
    <recommendedName>
        <fullName evidence="6">TIGR03503 family protein</fullName>
    </recommendedName>
</protein>
<comment type="caution">
    <text evidence="4">The sequence shown here is derived from an EMBL/GenBank/DDBJ whole genome shotgun (WGS) entry which is preliminary data.</text>
</comment>
<dbReference type="STRING" id="187330.AMS58_12830"/>
<reference evidence="4 5" key="1">
    <citation type="submission" date="2015-08" db="EMBL/GenBank/DDBJ databases">
        <title>Draft Genome Sequence of Pseudoalteromonas porphyrae UCD-SED14.</title>
        <authorList>
            <person name="Coil D.A."/>
            <person name="Jospin G."/>
            <person name="Lee R.D."/>
            <person name="Eisen J.A."/>
        </authorList>
    </citation>
    <scope>NUCLEOTIDE SEQUENCE [LARGE SCALE GENOMIC DNA]</scope>
    <source>
        <strain evidence="4 5">UCD-SED14</strain>
    </source>
</reference>
<feature type="signal peptide" evidence="3">
    <location>
        <begin position="1"/>
        <end position="20"/>
    </location>
</feature>
<feature type="compositionally biased region" description="Basic and acidic residues" evidence="1">
    <location>
        <begin position="432"/>
        <end position="448"/>
    </location>
</feature>